<keyword evidence="1" id="KW-1015">Disulfide bond</keyword>
<dbReference type="AlphaFoldDB" id="A0A8B9I4B8"/>
<sequence length="355" mass="39832">MSSCLFFQTIGRNCKRLAWMLTSSRSSNIEHTRGPKIYPGPEDDCPSVPHSIRSTRSKGWTLAISTKIPEISGYTNYGVGVTICADKKDTNAGSHGLNSLTQICKLQKGFYWLCGDGRARKSLPLNWKGHCIGGYLSPRGGIFTEPTPVIVQTLWRQTRTVPNNPLVMRPTGFPSFVRWLIPSLGISETEKAIVNISATLEIIENATADVLSTLQEEISSLHKVVLQNRMGLDMLSAKKGGLCTVINQTCCVYVNKQKQIETDLEKISEKNKILHAVAQDDTSWGFIDLVEKLTSWLPNLTWLKQLFITIIVVVVLFMVLCVVIQCTLWCFKSTGNSYSKWKKNQLRWKLESNIF</sequence>
<evidence type="ECO:0008006" key="5">
    <source>
        <dbReference type="Google" id="ProtNLM"/>
    </source>
</evidence>
<dbReference type="PANTHER" id="PTHR10424">
    <property type="entry name" value="VIRAL ENVELOPE PROTEIN"/>
    <property type="match status" value="1"/>
</dbReference>
<evidence type="ECO:0000256" key="1">
    <source>
        <dbReference type="ARBA" id="ARBA00023157"/>
    </source>
</evidence>
<name>A0A8B9I4B8_9AVES</name>
<protein>
    <recommendedName>
        <fullName evidence="5">Envelope glycoprotein</fullName>
    </recommendedName>
</protein>
<reference evidence="3" key="1">
    <citation type="submission" date="2025-08" db="UniProtKB">
        <authorList>
            <consortium name="Ensembl"/>
        </authorList>
    </citation>
    <scope>IDENTIFICATION</scope>
</reference>
<organism evidence="3 4">
    <name type="scientific">Anser brachyrhynchus</name>
    <name type="common">Pink-footed goose</name>
    <dbReference type="NCBI Taxonomy" id="132585"/>
    <lineage>
        <taxon>Eukaryota</taxon>
        <taxon>Metazoa</taxon>
        <taxon>Chordata</taxon>
        <taxon>Craniata</taxon>
        <taxon>Vertebrata</taxon>
        <taxon>Euteleostomi</taxon>
        <taxon>Archelosauria</taxon>
        <taxon>Archosauria</taxon>
        <taxon>Dinosauria</taxon>
        <taxon>Saurischia</taxon>
        <taxon>Theropoda</taxon>
        <taxon>Coelurosauria</taxon>
        <taxon>Aves</taxon>
        <taxon>Neognathae</taxon>
        <taxon>Galloanserae</taxon>
        <taxon>Anseriformes</taxon>
        <taxon>Anatidae</taxon>
        <taxon>Anserinae</taxon>
        <taxon>Anser</taxon>
    </lineage>
</organism>
<keyword evidence="2" id="KW-1133">Transmembrane helix</keyword>
<proteinExistence type="predicted"/>
<dbReference type="Ensembl" id="ENSABRT00000011741.1">
    <property type="protein sequence ID" value="ENSABRP00000008234.1"/>
    <property type="gene ID" value="ENSABRG00000007448.1"/>
</dbReference>
<accession>A0A8B9I4B8</accession>
<dbReference type="InterPro" id="IPR018154">
    <property type="entry name" value="TLV/ENV_coat_polyprotein"/>
</dbReference>
<dbReference type="Pfam" id="PF00429">
    <property type="entry name" value="TLV_coat"/>
    <property type="match status" value="1"/>
</dbReference>
<evidence type="ECO:0000313" key="3">
    <source>
        <dbReference type="Ensembl" id="ENSABRP00000008234.1"/>
    </source>
</evidence>
<dbReference type="PANTHER" id="PTHR10424:SF73">
    <property type="entry name" value="ENDOGENOUS RETROVIRUS GROUP FC1 ENV POLYPROTEIN-RELATED"/>
    <property type="match status" value="1"/>
</dbReference>
<keyword evidence="2" id="KW-0472">Membrane</keyword>
<feature type="transmembrane region" description="Helical" evidence="2">
    <location>
        <begin position="306"/>
        <end position="331"/>
    </location>
</feature>
<reference evidence="3" key="2">
    <citation type="submission" date="2025-09" db="UniProtKB">
        <authorList>
            <consortium name="Ensembl"/>
        </authorList>
    </citation>
    <scope>IDENTIFICATION</scope>
</reference>
<keyword evidence="4" id="KW-1185">Reference proteome</keyword>
<dbReference type="SUPFAM" id="SSF58069">
    <property type="entry name" value="Virus ectodomain"/>
    <property type="match status" value="1"/>
</dbReference>
<dbReference type="GeneTree" id="ENSGT00940000165291"/>
<evidence type="ECO:0000256" key="2">
    <source>
        <dbReference type="SAM" id="Phobius"/>
    </source>
</evidence>
<dbReference type="Gene3D" id="1.10.287.210">
    <property type="match status" value="1"/>
</dbReference>
<evidence type="ECO:0000313" key="4">
    <source>
        <dbReference type="Proteomes" id="UP000694426"/>
    </source>
</evidence>
<keyword evidence="2" id="KW-0812">Transmembrane</keyword>
<dbReference type="Proteomes" id="UP000694426">
    <property type="component" value="Unplaced"/>
</dbReference>